<sequence>MTYYLLFINNYILLFGKQIIRIMKTEQFLKLMNVASWMIFVFLCMEAGTSFFTVLTEFLYPNEKEPLFSVGLSGLYTIHSNHFYVIVLFVLLVAILKALIFWRVIKLFSSLNLHHPFSPEISKLLESICFLTFCIGIIAAIGNFYTKWLNKFYSLGQVGLGNGTELLFMAGVLFVFYLLFKRGLEIQNDQELTI</sequence>
<keyword evidence="1" id="KW-0812">Transmembrane</keyword>
<dbReference type="STRING" id="880070.Cycma_2176"/>
<dbReference type="InterPro" id="IPR021354">
    <property type="entry name" value="DUF2975"/>
</dbReference>
<dbReference type="HOGENOM" id="CLU_129317_0_0_10"/>
<name>G0J3U7_CYCMS</name>
<dbReference type="eggNOG" id="ENOG5031DC5">
    <property type="taxonomic scope" value="Bacteria"/>
</dbReference>
<dbReference type="EMBL" id="CP002955">
    <property type="protein sequence ID" value="AEL25921.1"/>
    <property type="molecule type" value="Genomic_DNA"/>
</dbReference>
<dbReference type="Pfam" id="PF11188">
    <property type="entry name" value="DUF2975"/>
    <property type="match status" value="1"/>
</dbReference>
<feature type="transmembrane region" description="Helical" evidence="1">
    <location>
        <begin position="35"/>
        <end position="61"/>
    </location>
</feature>
<organism evidence="2 3">
    <name type="scientific">Cyclobacterium marinum (strain ATCC 25205 / DSM 745 / LMG 13164 / NCIMB 1802)</name>
    <name type="common">Flectobacillus marinus</name>
    <dbReference type="NCBI Taxonomy" id="880070"/>
    <lineage>
        <taxon>Bacteria</taxon>
        <taxon>Pseudomonadati</taxon>
        <taxon>Bacteroidota</taxon>
        <taxon>Cytophagia</taxon>
        <taxon>Cytophagales</taxon>
        <taxon>Cyclobacteriaceae</taxon>
        <taxon>Cyclobacterium</taxon>
    </lineage>
</organism>
<feature type="transmembrane region" description="Helical" evidence="1">
    <location>
        <begin position="81"/>
        <end position="104"/>
    </location>
</feature>
<gene>
    <name evidence="2" type="ordered locus">Cycma_2176</name>
</gene>
<evidence type="ECO:0000313" key="3">
    <source>
        <dbReference type="Proteomes" id="UP000001635"/>
    </source>
</evidence>
<accession>G0J3U7</accession>
<evidence type="ECO:0008006" key="4">
    <source>
        <dbReference type="Google" id="ProtNLM"/>
    </source>
</evidence>
<keyword evidence="3" id="KW-1185">Reference proteome</keyword>
<protein>
    <recommendedName>
        <fullName evidence="4">DUF2975 domain-containing protein</fullName>
    </recommendedName>
</protein>
<dbReference type="AlphaFoldDB" id="G0J3U7"/>
<keyword evidence="1" id="KW-0472">Membrane</keyword>
<feature type="transmembrane region" description="Helical" evidence="1">
    <location>
        <begin position="158"/>
        <end position="180"/>
    </location>
</feature>
<proteinExistence type="predicted"/>
<reference evidence="3" key="1">
    <citation type="submission" date="2011-07" db="EMBL/GenBank/DDBJ databases">
        <title>The complete genome of Cyclobacterium marinum DSM 745.</title>
        <authorList>
            <person name="Lucas S."/>
            <person name="Han J."/>
            <person name="Lapidus A."/>
            <person name="Bruce D."/>
            <person name="Goodwin L."/>
            <person name="Pitluck S."/>
            <person name="Peters L."/>
            <person name="Kyrpides N."/>
            <person name="Mavromatis K."/>
            <person name="Ivanova N."/>
            <person name="Ovchinnikova G."/>
            <person name="Chertkov O."/>
            <person name="Detter J.C."/>
            <person name="Tapia R."/>
            <person name="Han C."/>
            <person name="Land M."/>
            <person name="Hauser L."/>
            <person name="Markowitz V."/>
            <person name="Cheng J.-F."/>
            <person name="Hugenholtz P."/>
            <person name="Woyke T."/>
            <person name="Wu D."/>
            <person name="Tindall B."/>
            <person name="Schuetze A."/>
            <person name="Brambilla E."/>
            <person name="Klenk H.-P."/>
            <person name="Eisen J.A."/>
        </authorList>
    </citation>
    <scope>NUCLEOTIDE SEQUENCE [LARGE SCALE GENOMIC DNA]</scope>
    <source>
        <strain evidence="3">ATCC 25205 / DSM 745 / LMG 13164 / NCIMB 1802</strain>
    </source>
</reference>
<dbReference type="Proteomes" id="UP000001635">
    <property type="component" value="Chromosome"/>
</dbReference>
<keyword evidence="1" id="KW-1133">Transmembrane helix</keyword>
<evidence type="ECO:0000256" key="1">
    <source>
        <dbReference type="SAM" id="Phobius"/>
    </source>
</evidence>
<evidence type="ECO:0000313" key="2">
    <source>
        <dbReference type="EMBL" id="AEL25921.1"/>
    </source>
</evidence>
<dbReference type="KEGG" id="cmr:Cycma_2176"/>
<feature type="transmembrane region" description="Helical" evidence="1">
    <location>
        <begin position="124"/>
        <end position="146"/>
    </location>
</feature>